<organism evidence="3 4">
    <name type="scientific">Aliidiomarina taiwanensis</name>
    <dbReference type="NCBI Taxonomy" id="946228"/>
    <lineage>
        <taxon>Bacteria</taxon>
        <taxon>Pseudomonadati</taxon>
        <taxon>Pseudomonadota</taxon>
        <taxon>Gammaproteobacteria</taxon>
        <taxon>Alteromonadales</taxon>
        <taxon>Idiomarinaceae</taxon>
        <taxon>Aliidiomarina</taxon>
    </lineage>
</organism>
<dbReference type="EMBL" id="PIPQ01000003">
    <property type="protein sequence ID" value="RUO40522.1"/>
    <property type="molecule type" value="Genomic_DNA"/>
</dbReference>
<dbReference type="AlphaFoldDB" id="A0A432X1X1"/>
<comment type="caution">
    <text evidence="3">The sequence shown here is derived from an EMBL/GenBank/DDBJ whole genome shotgun (WGS) entry which is preliminary data.</text>
</comment>
<evidence type="ECO:0000313" key="4">
    <source>
        <dbReference type="Proteomes" id="UP000286976"/>
    </source>
</evidence>
<feature type="domain" description="Cytochrome c assembly protein" evidence="2">
    <location>
        <begin position="44"/>
        <end position="262"/>
    </location>
</feature>
<keyword evidence="1" id="KW-0812">Transmembrane</keyword>
<feature type="transmembrane region" description="Helical" evidence="1">
    <location>
        <begin position="36"/>
        <end position="55"/>
    </location>
</feature>
<evidence type="ECO:0000313" key="3">
    <source>
        <dbReference type="EMBL" id="RUO40522.1"/>
    </source>
</evidence>
<feature type="transmembrane region" description="Helical" evidence="1">
    <location>
        <begin position="210"/>
        <end position="230"/>
    </location>
</feature>
<dbReference type="Proteomes" id="UP000286976">
    <property type="component" value="Unassembled WGS sequence"/>
</dbReference>
<gene>
    <name evidence="3" type="ORF">CWE15_07125</name>
</gene>
<keyword evidence="1" id="KW-1133">Transmembrane helix</keyword>
<dbReference type="GO" id="GO:0017004">
    <property type="term" value="P:cytochrome complex assembly"/>
    <property type="evidence" value="ECO:0007669"/>
    <property type="project" value="InterPro"/>
</dbReference>
<protein>
    <submittedName>
        <fullName evidence="3">ABC transporter permease</fullName>
    </submittedName>
</protein>
<accession>A0A432X1X1</accession>
<dbReference type="PANTHER" id="PTHR38034:SF1">
    <property type="entry name" value="INNER MEMBRANE PROTEIN YPJD"/>
    <property type="match status" value="1"/>
</dbReference>
<dbReference type="InterPro" id="IPR002541">
    <property type="entry name" value="Cyt_c_assembly"/>
</dbReference>
<sequence length="264" mass="28934">MLIQLLTLLCILLYGAGIFFLNRRLHAPSVYTRRILISNIGAVVVHTTLLTALLAERGLNHLSFLIVLSIIALLLGIFSVSRGRQLASLMLRPAIFGFAIVSILLLMLIPERSHMQYAMSIGLTVHIILSLLAFSLLVLASLYAGQVLFLNKVLKERSARALDAHLPPLLAVEQYFFRLLTAGTLVLTCAIVAGVLFVDGLFAATQLHKTILSFVAWLCFGGIVIAHYVRGLRGKPIILLTLTASSLLTLAYFGSRFVRDILLS</sequence>
<reference evidence="3 4" key="1">
    <citation type="journal article" date="2011" name="Front. Microbiol.">
        <title>Genomic signatures of strain selection and enhancement in Bacillus atrophaeus var. globigii, a historical biowarfare simulant.</title>
        <authorList>
            <person name="Gibbons H.S."/>
            <person name="Broomall S.M."/>
            <person name="McNew L.A."/>
            <person name="Daligault H."/>
            <person name="Chapman C."/>
            <person name="Bruce D."/>
            <person name="Karavis M."/>
            <person name="Krepps M."/>
            <person name="McGregor P.A."/>
            <person name="Hong C."/>
            <person name="Park K.H."/>
            <person name="Akmal A."/>
            <person name="Feldman A."/>
            <person name="Lin J.S."/>
            <person name="Chang W.E."/>
            <person name="Higgs B.W."/>
            <person name="Demirev P."/>
            <person name="Lindquist J."/>
            <person name="Liem A."/>
            <person name="Fochler E."/>
            <person name="Read T.D."/>
            <person name="Tapia R."/>
            <person name="Johnson S."/>
            <person name="Bishop-Lilly K.A."/>
            <person name="Detter C."/>
            <person name="Han C."/>
            <person name="Sozhamannan S."/>
            <person name="Rosenzweig C.N."/>
            <person name="Skowronski E.W."/>
        </authorList>
    </citation>
    <scope>NUCLEOTIDE SEQUENCE [LARGE SCALE GENOMIC DNA]</scope>
    <source>
        <strain evidence="3 4">AIT1</strain>
    </source>
</reference>
<dbReference type="Pfam" id="PF01578">
    <property type="entry name" value="Cytochrom_C_asm"/>
    <property type="match status" value="1"/>
</dbReference>
<keyword evidence="4" id="KW-1185">Reference proteome</keyword>
<feature type="transmembrane region" description="Helical" evidence="1">
    <location>
        <begin position="86"/>
        <end position="109"/>
    </location>
</feature>
<proteinExistence type="predicted"/>
<evidence type="ECO:0000256" key="1">
    <source>
        <dbReference type="SAM" id="Phobius"/>
    </source>
</evidence>
<feature type="transmembrane region" description="Helical" evidence="1">
    <location>
        <begin position="175"/>
        <end position="198"/>
    </location>
</feature>
<feature type="transmembrane region" description="Helical" evidence="1">
    <location>
        <begin position="236"/>
        <end position="254"/>
    </location>
</feature>
<dbReference type="GO" id="GO:0020037">
    <property type="term" value="F:heme binding"/>
    <property type="evidence" value="ECO:0007669"/>
    <property type="project" value="InterPro"/>
</dbReference>
<dbReference type="GO" id="GO:0005886">
    <property type="term" value="C:plasma membrane"/>
    <property type="evidence" value="ECO:0007669"/>
    <property type="project" value="TreeGrafter"/>
</dbReference>
<evidence type="ECO:0000259" key="2">
    <source>
        <dbReference type="Pfam" id="PF01578"/>
    </source>
</evidence>
<dbReference type="InterPro" id="IPR052372">
    <property type="entry name" value="YpjD/HemX"/>
</dbReference>
<feature type="transmembrane region" description="Helical" evidence="1">
    <location>
        <begin position="62"/>
        <end position="80"/>
    </location>
</feature>
<feature type="transmembrane region" description="Helical" evidence="1">
    <location>
        <begin position="121"/>
        <end position="144"/>
    </location>
</feature>
<keyword evidence="1" id="KW-0472">Membrane</keyword>
<dbReference type="PANTHER" id="PTHR38034">
    <property type="entry name" value="INNER MEMBRANE PROTEIN YPJD"/>
    <property type="match status" value="1"/>
</dbReference>
<name>A0A432X1X1_9GAMM</name>